<name>A0A8A1MC20_AJECA</name>
<sequence>MGLRMKRSNLTKADSKIWIGVLLKSSPGWSTISGFSSSCYVVMISQKIDTITYSMVRTAKSSLRHQLAVHSNSPLFDDSSTRVFPTTNDSPDVEEDLGYPATPETIKSLQGDEKAASLYGILDKEVMVASRSLARSSKANAASYDKISTFPNDMKALGLSQAPVDSLSIEHETIQIETDIRRADFSSQLMKSIRYDFENLWPEKGVVGHKNYCGAKLSFKQQNDITLIRPFVRPESHQSQYLLERKGPYLSLVLQKDLFYGSISPNINSSLWFYSFLPPCKKCIYYTFMNKAPSDSTVTGVKVEGGRDYQIKYAAELVKSIWCLDAVTYSHICSFAYISLGVIRQ</sequence>
<dbReference type="Proteomes" id="UP000663671">
    <property type="component" value="Chromosome 1"/>
</dbReference>
<dbReference type="VEuPathDB" id="FungiDB:I7I51_00443"/>
<reference evidence="1" key="1">
    <citation type="submission" date="2021-01" db="EMBL/GenBank/DDBJ databases">
        <title>Chromosome-level genome assembly of a human fungal pathogen reveals clustering of transcriptionally co-regulated genes.</title>
        <authorList>
            <person name="Voorhies M."/>
            <person name="Cohen S."/>
            <person name="Shea T.P."/>
            <person name="Petrus S."/>
            <person name="Munoz J.F."/>
            <person name="Poplawski S."/>
            <person name="Goldman W.E."/>
            <person name="Michael T."/>
            <person name="Cuomo C.A."/>
            <person name="Sil A."/>
            <person name="Beyhan S."/>
        </authorList>
    </citation>
    <scope>NUCLEOTIDE SEQUENCE</scope>
    <source>
        <strain evidence="1">WU24</strain>
    </source>
</reference>
<evidence type="ECO:0000313" key="1">
    <source>
        <dbReference type="EMBL" id="QSS63385.1"/>
    </source>
</evidence>
<gene>
    <name evidence="1" type="ORF">I7I51_00443</name>
</gene>
<protein>
    <submittedName>
        <fullName evidence="1">Uncharacterized protein</fullName>
    </submittedName>
</protein>
<organism evidence="1 2">
    <name type="scientific">Ajellomyces capsulatus</name>
    <name type="common">Darling's disease fungus</name>
    <name type="synonym">Histoplasma capsulatum</name>
    <dbReference type="NCBI Taxonomy" id="5037"/>
    <lineage>
        <taxon>Eukaryota</taxon>
        <taxon>Fungi</taxon>
        <taxon>Dikarya</taxon>
        <taxon>Ascomycota</taxon>
        <taxon>Pezizomycotina</taxon>
        <taxon>Eurotiomycetes</taxon>
        <taxon>Eurotiomycetidae</taxon>
        <taxon>Onygenales</taxon>
        <taxon>Ajellomycetaceae</taxon>
        <taxon>Histoplasma</taxon>
    </lineage>
</organism>
<dbReference type="EMBL" id="CP069114">
    <property type="protein sequence ID" value="QSS63385.1"/>
    <property type="molecule type" value="Genomic_DNA"/>
</dbReference>
<dbReference type="AlphaFoldDB" id="A0A8A1MC20"/>
<evidence type="ECO:0000313" key="2">
    <source>
        <dbReference type="Proteomes" id="UP000663671"/>
    </source>
</evidence>
<accession>A0A8A1MC20</accession>
<proteinExistence type="predicted"/>